<name>A0ABT7YHT1_9BACT</name>
<gene>
    <name evidence="1" type="ORF">QVH07_17175</name>
</gene>
<dbReference type="Proteomes" id="UP001171916">
    <property type="component" value="Unassembled WGS sequence"/>
</dbReference>
<dbReference type="RefSeq" id="WP_290002896.1">
    <property type="nucleotide sequence ID" value="NZ_JAUEPH010000010.1"/>
</dbReference>
<protein>
    <submittedName>
        <fullName evidence="1">Uncharacterized protein</fullName>
    </submittedName>
</protein>
<accession>A0ABT7YHT1</accession>
<evidence type="ECO:0000313" key="1">
    <source>
        <dbReference type="EMBL" id="MDN3205890.1"/>
    </source>
</evidence>
<organism evidence="1 2">
    <name type="scientific">Algoriphagus sediminis</name>
    <dbReference type="NCBI Taxonomy" id="3057113"/>
    <lineage>
        <taxon>Bacteria</taxon>
        <taxon>Pseudomonadati</taxon>
        <taxon>Bacteroidota</taxon>
        <taxon>Cytophagia</taxon>
        <taxon>Cytophagales</taxon>
        <taxon>Cyclobacteriaceae</taxon>
        <taxon>Algoriphagus</taxon>
    </lineage>
</organism>
<proteinExistence type="predicted"/>
<keyword evidence="2" id="KW-1185">Reference proteome</keyword>
<reference evidence="1" key="1">
    <citation type="submission" date="2023-06" db="EMBL/GenBank/DDBJ databases">
        <title>Robiginitalea aurantiacus sp. nov. and Algoriphagus sediminis sp. nov., isolated from coastal sediment.</title>
        <authorList>
            <person name="Zhou Z.Y."/>
            <person name="An J."/>
            <person name="Jia Y.W."/>
            <person name="Du Z.J."/>
        </authorList>
    </citation>
    <scope>NUCLEOTIDE SEQUENCE</scope>
    <source>
        <strain evidence="1">C2-7</strain>
    </source>
</reference>
<dbReference type="EMBL" id="JAUEPH010000010">
    <property type="protein sequence ID" value="MDN3205890.1"/>
    <property type="molecule type" value="Genomic_DNA"/>
</dbReference>
<evidence type="ECO:0000313" key="2">
    <source>
        <dbReference type="Proteomes" id="UP001171916"/>
    </source>
</evidence>
<sequence length="76" mass="8833">MFYSRLDQRKNMENQLERVKAKIRRIVITSESIPHERLSKGREIRDLLILGIKQLDEGDESGLGKTIKELKELGVL</sequence>
<comment type="caution">
    <text evidence="1">The sequence shown here is derived from an EMBL/GenBank/DDBJ whole genome shotgun (WGS) entry which is preliminary data.</text>
</comment>